<reference evidence="3" key="1">
    <citation type="submission" date="2015-04" db="UniProtKB">
        <authorList>
            <consortium name="EnsemblPlants"/>
        </authorList>
    </citation>
    <scope>IDENTIFICATION</scope>
</reference>
<dbReference type="HOGENOM" id="CLU_2282010_0_0_1"/>
<organism evidence="3">
    <name type="scientific">Oryza punctata</name>
    <name type="common">Red rice</name>
    <dbReference type="NCBI Taxonomy" id="4537"/>
    <lineage>
        <taxon>Eukaryota</taxon>
        <taxon>Viridiplantae</taxon>
        <taxon>Streptophyta</taxon>
        <taxon>Embryophyta</taxon>
        <taxon>Tracheophyta</taxon>
        <taxon>Spermatophyta</taxon>
        <taxon>Magnoliopsida</taxon>
        <taxon>Liliopsida</taxon>
        <taxon>Poales</taxon>
        <taxon>Poaceae</taxon>
        <taxon>BOP clade</taxon>
        <taxon>Oryzoideae</taxon>
        <taxon>Oryzeae</taxon>
        <taxon>Oryzinae</taxon>
        <taxon>Oryza</taxon>
    </lineage>
</organism>
<evidence type="ECO:0000313" key="3">
    <source>
        <dbReference type="EnsemblPlants" id="OPUNC11G10470.5"/>
    </source>
</evidence>
<feature type="region of interest" description="Disordered" evidence="1">
    <location>
        <begin position="1"/>
        <end position="26"/>
    </location>
</feature>
<dbReference type="Gramene" id="OPUNC11G10470.5">
    <property type="protein sequence ID" value="OPUNC11G10470.5"/>
    <property type="gene ID" value="OPUNC11G10470"/>
</dbReference>
<proteinExistence type="predicted"/>
<dbReference type="EnsemblPlants" id="OPUNC11G10470.5">
    <property type="protein sequence ID" value="OPUNC11G10470.5"/>
    <property type="gene ID" value="OPUNC11G10470"/>
</dbReference>
<feature type="region of interest" description="Disordered" evidence="1">
    <location>
        <begin position="74"/>
        <end position="102"/>
    </location>
</feature>
<feature type="transmembrane region" description="Helical" evidence="2">
    <location>
        <begin position="47"/>
        <end position="65"/>
    </location>
</feature>
<keyword evidence="2" id="KW-0812">Transmembrane</keyword>
<reference evidence="3" key="2">
    <citation type="submission" date="2018-05" db="EMBL/GenBank/DDBJ databases">
        <title>OpunRS2 (Oryza punctata Reference Sequence Version 2).</title>
        <authorList>
            <person name="Zhang J."/>
            <person name="Kudrna D."/>
            <person name="Lee S."/>
            <person name="Talag J."/>
            <person name="Welchert J."/>
            <person name="Wing R.A."/>
        </authorList>
    </citation>
    <scope>NUCLEOTIDE SEQUENCE [LARGE SCALE GENOMIC DNA]</scope>
</reference>
<accession>A0A0E0MF58</accession>
<keyword evidence="4" id="KW-1185">Reference proteome</keyword>
<dbReference type="Proteomes" id="UP000026962">
    <property type="component" value="Chromosome 11"/>
</dbReference>
<keyword evidence="2" id="KW-0472">Membrane</keyword>
<dbReference type="AlphaFoldDB" id="A0A0E0MF58"/>
<evidence type="ECO:0000313" key="4">
    <source>
        <dbReference type="Proteomes" id="UP000026962"/>
    </source>
</evidence>
<name>A0A0E0MF58_ORYPU</name>
<protein>
    <submittedName>
        <fullName evidence="3">Uncharacterized protein</fullName>
    </submittedName>
</protein>
<evidence type="ECO:0000256" key="2">
    <source>
        <dbReference type="SAM" id="Phobius"/>
    </source>
</evidence>
<sequence length="102" mass="11983">MRLETARSWSRGGSKPARPSHTAHAPQILGEILSRRLPFVRPRKDSHGGNLLLVVVLIVHVVARLPRRRRRRRVRYQANERRSRRVRQVPLQLRRQDPAPPR</sequence>
<keyword evidence="2" id="KW-1133">Transmembrane helix</keyword>
<evidence type="ECO:0000256" key="1">
    <source>
        <dbReference type="SAM" id="MobiDB-lite"/>
    </source>
</evidence>